<dbReference type="Proteomes" id="UP000267535">
    <property type="component" value="Unassembled WGS sequence"/>
</dbReference>
<feature type="transmembrane region" description="Helical" evidence="1">
    <location>
        <begin position="7"/>
        <end position="29"/>
    </location>
</feature>
<dbReference type="EMBL" id="RQXV01000001">
    <property type="protein sequence ID" value="RRD01764.1"/>
    <property type="molecule type" value="Genomic_DNA"/>
</dbReference>
<feature type="transmembrane region" description="Helical" evidence="1">
    <location>
        <begin position="79"/>
        <end position="96"/>
    </location>
</feature>
<feature type="transmembrane region" description="Helical" evidence="1">
    <location>
        <begin position="102"/>
        <end position="125"/>
    </location>
</feature>
<reference evidence="2 3" key="1">
    <citation type="submission" date="2018-11" db="EMBL/GenBank/DDBJ databases">
        <title>The draft genome sequence of Amphritea balenae JAMM 1525T.</title>
        <authorList>
            <person name="Fang Z."/>
            <person name="Zhang Y."/>
            <person name="Han X."/>
        </authorList>
    </citation>
    <scope>NUCLEOTIDE SEQUENCE [LARGE SCALE GENOMIC DNA]</scope>
    <source>
        <strain evidence="2 3">JAMM 1525</strain>
    </source>
</reference>
<dbReference type="RefSeq" id="WP_124924838.1">
    <property type="nucleotide sequence ID" value="NZ_BMOH01000001.1"/>
</dbReference>
<evidence type="ECO:0000313" key="3">
    <source>
        <dbReference type="Proteomes" id="UP000267535"/>
    </source>
</evidence>
<proteinExistence type="predicted"/>
<keyword evidence="1" id="KW-1133">Transmembrane helix</keyword>
<protein>
    <submittedName>
        <fullName evidence="2">Uncharacterized protein</fullName>
    </submittedName>
</protein>
<feature type="transmembrane region" description="Helical" evidence="1">
    <location>
        <begin position="49"/>
        <end position="72"/>
    </location>
</feature>
<dbReference type="OrthoDB" id="9992941at2"/>
<accession>A0A3P1SXB9</accession>
<keyword evidence="1" id="KW-0812">Transmembrane</keyword>
<evidence type="ECO:0000256" key="1">
    <source>
        <dbReference type="SAM" id="Phobius"/>
    </source>
</evidence>
<gene>
    <name evidence="2" type="ORF">EHS89_04250</name>
</gene>
<keyword evidence="1" id="KW-0472">Membrane</keyword>
<dbReference type="AlphaFoldDB" id="A0A3P1SXB9"/>
<comment type="caution">
    <text evidence="2">The sequence shown here is derived from an EMBL/GenBank/DDBJ whole genome shotgun (WGS) entry which is preliminary data.</text>
</comment>
<evidence type="ECO:0000313" key="2">
    <source>
        <dbReference type="EMBL" id="RRD01764.1"/>
    </source>
</evidence>
<name>A0A3P1SXB9_9GAMM</name>
<sequence length="136" mass="14729">MFSFKAFIFGCISVIVIGLTLQLGYVLLATFISNYDSGDGFFTTYQTELWFIAAMLVYSLTMFFGGILTSLVSGQNNSVTPVLVGLSTSLLSLLTSSSSGDITWGSAVMIFGSVIFCVLGSRLVIKRRQRSATNFI</sequence>
<organism evidence="2 3">
    <name type="scientific">Amphritea balenae</name>
    <dbReference type="NCBI Taxonomy" id="452629"/>
    <lineage>
        <taxon>Bacteria</taxon>
        <taxon>Pseudomonadati</taxon>
        <taxon>Pseudomonadota</taxon>
        <taxon>Gammaproteobacteria</taxon>
        <taxon>Oceanospirillales</taxon>
        <taxon>Oceanospirillaceae</taxon>
        <taxon>Amphritea</taxon>
    </lineage>
</organism>
<keyword evidence="3" id="KW-1185">Reference proteome</keyword>